<gene>
    <name evidence="3" type="ORF">CRN52_07920</name>
</gene>
<evidence type="ECO:0000313" key="4">
    <source>
        <dbReference type="Proteomes" id="UP000237466"/>
    </source>
</evidence>
<dbReference type="Pfam" id="PF05707">
    <property type="entry name" value="Zot"/>
    <property type="match status" value="1"/>
</dbReference>
<comment type="caution">
    <text evidence="3">The sequence shown here is derived from an EMBL/GenBank/DDBJ whole genome shotgun (WGS) entry which is preliminary data.</text>
</comment>
<dbReference type="InterPro" id="IPR008900">
    <property type="entry name" value="Zot_N"/>
</dbReference>
<evidence type="ECO:0000256" key="1">
    <source>
        <dbReference type="SAM" id="MobiDB-lite"/>
    </source>
</evidence>
<accession>A0A2S3R4U2</accession>
<dbReference type="RefSeq" id="WP_103200110.1">
    <property type="nucleotide sequence ID" value="NZ_PDGH01000066.1"/>
</dbReference>
<evidence type="ECO:0000313" key="3">
    <source>
        <dbReference type="EMBL" id="POB48705.1"/>
    </source>
</evidence>
<feature type="region of interest" description="Disordered" evidence="1">
    <location>
        <begin position="249"/>
        <end position="269"/>
    </location>
</feature>
<dbReference type="Gene3D" id="3.40.50.300">
    <property type="entry name" value="P-loop containing nucleotide triphosphate hydrolases"/>
    <property type="match status" value="1"/>
</dbReference>
<feature type="domain" description="Zona occludens toxin N-terminal" evidence="2">
    <location>
        <begin position="3"/>
        <end position="204"/>
    </location>
</feature>
<dbReference type="InterPro" id="IPR027417">
    <property type="entry name" value="P-loop_NTPase"/>
</dbReference>
<proteinExistence type="predicted"/>
<sequence>MALNILVGRPGSGKSYESVVYHVIPALKDGRKVVTNLPLNLEHFKQVFGDDVLELIDIREDKYNKENGVIKALSRPEDFTQEEWQNEQGQGPLFVIDECHFQFPKTGRGKQAQESLLDCLEYFSMHRHYGHDVLFMTQSLGKLNKDLRDMIEIQYIVSKHTAAGSQKSYTQKVMDGASGRPSCVNTKVRTYKKEFFPFYKSHTKSDKSVDEAHAKDIKPVWKHWSFYGAALCAIFVIYKLTQGNINPLSPAQAQSHTETQQQSTPQNKPLPVQQVVKAEEPKQKTHPFSKVNLHVSGWADAGYFDKQGKYVPDYRVYFTMSRNGQPLGDIKMRDLLLAGYDVSVLGECVVRIQYKATDYDDFVLCDTPAVSMGGIAETASL</sequence>
<reference evidence="3 4" key="1">
    <citation type="journal article" date="2018" name="Front. Microbiol.">
        <title>Phylogeny of Vibrio vulnificus from the Analysis of the Core-Genome: Implications for Intra-Species Taxonomy.</title>
        <authorList>
            <person name="Roig F.J."/>
            <person name="Gonzalez-Candelas F."/>
            <person name="Sanjuan E."/>
            <person name="Fouz B."/>
            <person name="Feil E.J."/>
            <person name="Llorens C."/>
            <person name="Baker-Austin C."/>
            <person name="Oliver J.D."/>
            <person name="Danin-Poleg Y."/>
            <person name="Gibas C.J."/>
            <person name="Kashi Y."/>
            <person name="Gulig P.A."/>
            <person name="Morrison S.S."/>
            <person name="Amaro C."/>
        </authorList>
    </citation>
    <scope>NUCLEOTIDE SEQUENCE [LARGE SCALE GENOMIC DNA]</scope>
    <source>
        <strain evidence="3 4">CECT4608</strain>
    </source>
</reference>
<name>A0A2S3R4U2_VIBVL</name>
<dbReference type="EMBL" id="PDGH01000066">
    <property type="protein sequence ID" value="POB48705.1"/>
    <property type="molecule type" value="Genomic_DNA"/>
</dbReference>
<evidence type="ECO:0000259" key="2">
    <source>
        <dbReference type="Pfam" id="PF05707"/>
    </source>
</evidence>
<protein>
    <submittedName>
        <fullName evidence="3">Assembly protein</fullName>
    </submittedName>
</protein>
<feature type="compositionally biased region" description="Polar residues" evidence="1">
    <location>
        <begin position="249"/>
        <end position="267"/>
    </location>
</feature>
<organism evidence="3 4">
    <name type="scientific">Vibrio vulnificus</name>
    <dbReference type="NCBI Taxonomy" id="672"/>
    <lineage>
        <taxon>Bacteria</taxon>
        <taxon>Pseudomonadati</taxon>
        <taxon>Pseudomonadota</taxon>
        <taxon>Gammaproteobacteria</taxon>
        <taxon>Vibrionales</taxon>
        <taxon>Vibrionaceae</taxon>
        <taxon>Vibrio</taxon>
    </lineage>
</organism>
<dbReference type="AlphaFoldDB" id="A0A2S3R4U2"/>
<dbReference type="Proteomes" id="UP000237466">
    <property type="component" value="Unassembled WGS sequence"/>
</dbReference>
<dbReference type="SUPFAM" id="SSF52540">
    <property type="entry name" value="P-loop containing nucleoside triphosphate hydrolases"/>
    <property type="match status" value="1"/>
</dbReference>